<accession>U4KK66</accession>
<dbReference type="EMBL" id="FO681347">
    <property type="protein sequence ID" value="CCV63917.1"/>
    <property type="molecule type" value="Genomic_DNA"/>
</dbReference>
<dbReference type="InterPro" id="IPR052509">
    <property type="entry name" value="Metal_resp_DNA-bind_regulator"/>
</dbReference>
<dbReference type="RefSeq" id="WP_026656290.1">
    <property type="nucleotide sequence ID" value="NC_022538.1"/>
</dbReference>
<keyword evidence="3" id="KW-1185">Reference proteome</keyword>
<feature type="domain" description="Transcription regulator PadR N-terminal" evidence="1">
    <location>
        <begin position="21"/>
        <end position="94"/>
    </location>
</feature>
<evidence type="ECO:0000313" key="2">
    <source>
        <dbReference type="EMBL" id="CCV63917.1"/>
    </source>
</evidence>
<reference evidence="2 3" key="1">
    <citation type="journal article" date="2013" name="J. Mol. Microbiol. Biotechnol.">
        <title>Analysis of the Complete Genomes of Acholeplasma brassicae , A. palmae and A. laidlawii and Their Comparison to the Obligate Parasites from ' Candidatus Phytoplasma'.</title>
        <authorList>
            <person name="Kube M."/>
            <person name="Siewert C."/>
            <person name="Migdoll A.M."/>
            <person name="Duduk B."/>
            <person name="Holz S."/>
            <person name="Rabus R."/>
            <person name="Seemuller E."/>
            <person name="Mitrovic J."/>
            <person name="Muller I."/>
            <person name="Buttner C."/>
            <person name="Reinhardt R."/>
        </authorList>
    </citation>
    <scope>NUCLEOTIDE SEQUENCE [LARGE SCALE GENOMIC DNA]</scope>
    <source>
        <strain evidence="2 3">J233</strain>
    </source>
</reference>
<dbReference type="STRING" id="1318466.BN85403400"/>
<dbReference type="Gene3D" id="1.10.10.10">
    <property type="entry name" value="Winged helix-like DNA-binding domain superfamily/Winged helix DNA-binding domain"/>
    <property type="match status" value="1"/>
</dbReference>
<dbReference type="KEGG" id="apal:BN85403400"/>
<dbReference type="OrthoDB" id="9808017at2"/>
<evidence type="ECO:0000313" key="3">
    <source>
        <dbReference type="Proteomes" id="UP000032740"/>
    </source>
</evidence>
<dbReference type="HOGENOM" id="CLU_063440_3_3_14"/>
<name>U4KK66_ALTPJ</name>
<dbReference type="SUPFAM" id="SSF46785">
    <property type="entry name" value="Winged helix' DNA-binding domain"/>
    <property type="match status" value="1"/>
</dbReference>
<gene>
    <name evidence="2" type="ORF">BN85403400</name>
</gene>
<dbReference type="Proteomes" id="UP000032740">
    <property type="component" value="Chromosome"/>
</dbReference>
<dbReference type="PANTHER" id="PTHR33169">
    <property type="entry name" value="PADR-FAMILY TRANSCRIPTIONAL REGULATOR"/>
    <property type="match status" value="1"/>
</dbReference>
<protein>
    <submittedName>
        <fullName evidence="2">Transcription regulator, PadR</fullName>
    </submittedName>
</protein>
<dbReference type="InterPro" id="IPR005149">
    <property type="entry name" value="Tscrpt_reg_PadR_N"/>
</dbReference>
<dbReference type="Pfam" id="PF03551">
    <property type="entry name" value="PadR"/>
    <property type="match status" value="1"/>
</dbReference>
<sequence length="120" mass="14387">MQDYKVEIEEKIKYGFIEIIILLLLKSEDMYGYQIVQEIEKRSNGTIIVKEGSLYGPLYRLEKKNYVSTKKELVGKKRFRNYYHMEADGLKYLEYALETFKSFSFGLESIFNWKEPKNEK</sequence>
<evidence type="ECO:0000259" key="1">
    <source>
        <dbReference type="Pfam" id="PF03551"/>
    </source>
</evidence>
<organism evidence="2 3">
    <name type="scientific">Alteracholeplasma palmae (strain ATCC 49389 / J233)</name>
    <name type="common">Acholeplasma palmae</name>
    <dbReference type="NCBI Taxonomy" id="1318466"/>
    <lineage>
        <taxon>Bacteria</taxon>
        <taxon>Bacillati</taxon>
        <taxon>Mycoplasmatota</taxon>
        <taxon>Mollicutes</taxon>
        <taxon>Acholeplasmatales</taxon>
        <taxon>Acholeplasmataceae</taxon>
        <taxon>Acholeplasma</taxon>
    </lineage>
</organism>
<dbReference type="AlphaFoldDB" id="U4KK66"/>
<dbReference type="InterPro" id="IPR036388">
    <property type="entry name" value="WH-like_DNA-bd_sf"/>
</dbReference>
<dbReference type="PANTHER" id="PTHR33169:SF14">
    <property type="entry name" value="TRANSCRIPTIONAL REGULATOR RV3488"/>
    <property type="match status" value="1"/>
</dbReference>
<proteinExistence type="predicted"/>
<dbReference type="InterPro" id="IPR036390">
    <property type="entry name" value="WH_DNA-bd_sf"/>
</dbReference>